<evidence type="ECO:0000313" key="2">
    <source>
        <dbReference type="Proteomes" id="UP000050761"/>
    </source>
</evidence>
<proteinExistence type="predicted"/>
<dbReference type="PANTHER" id="PTHR23274:SF48">
    <property type="entry name" value="ATP-DEPENDENT DNA HELICASE"/>
    <property type="match status" value="1"/>
</dbReference>
<dbReference type="Proteomes" id="UP000050761">
    <property type="component" value="Unassembled WGS sequence"/>
</dbReference>
<protein>
    <submittedName>
        <fullName evidence="3">DNA helicase</fullName>
    </submittedName>
</protein>
<gene>
    <name evidence="1" type="ORF">HPBE_LOCUS18818</name>
</gene>
<dbReference type="GO" id="GO:0006260">
    <property type="term" value="P:DNA replication"/>
    <property type="evidence" value="ECO:0007669"/>
    <property type="project" value="TreeGrafter"/>
</dbReference>
<dbReference type="SUPFAM" id="SSF52540">
    <property type="entry name" value="P-loop containing nucleoside triphosphate hydrolases"/>
    <property type="match status" value="1"/>
</dbReference>
<organism evidence="2 3">
    <name type="scientific">Heligmosomoides polygyrus</name>
    <name type="common">Parasitic roundworm</name>
    <dbReference type="NCBI Taxonomy" id="6339"/>
    <lineage>
        <taxon>Eukaryota</taxon>
        <taxon>Metazoa</taxon>
        <taxon>Ecdysozoa</taxon>
        <taxon>Nematoda</taxon>
        <taxon>Chromadorea</taxon>
        <taxon>Rhabditida</taxon>
        <taxon>Rhabditina</taxon>
        <taxon>Rhabditomorpha</taxon>
        <taxon>Strongyloidea</taxon>
        <taxon>Heligmosomidae</taxon>
        <taxon>Heligmosomoides</taxon>
    </lineage>
</organism>
<evidence type="ECO:0000313" key="3">
    <source>
        <dbReference type="WBParaSite" id="HPBE_0001881901-mRNA-1"/>
    </source>
</evidence>
<sequence>MLPFHLRRQFPLRLSFAMAINKSRGQTFSKVDISSQVRVLSHGQLYVAFSRARSRRGIAVDASQQLMQNMKHRLRGSAAIVLPSPPGMFFGAFTPLANAI</sequence>
<reference evidence="3" key="2">
    <citation type="submission" date="2019-09" db="UniProtKB">
        <authorList>
            <consortium name="WormBaseParasite"/>
        </authorList>
    </citation>
    <scope>IDENTIFICATION</scope>
</reference>
<dbReference type="OrthoDB" id="9997116at2759"/>
<dbReference type="WBParaSite" id="HPBE_0001881901-mRNA-1">
    <property type="protein sequence ID" value="HPBE_0001881901-mRNA-1"/>
    <property type="gene ID" value="HPBE_0001881901"/>
</dbReference>
<name>A0A183GA16_HELPZ</name>
<dbReference type="EMBL" id="UZAH01030943">
    <property type="protein sequence ID" value="VDP13053.1"/>
    <property type="molecule type" value="Genomic_DNA"/>
</dbReference>
<dbReference type="AlphaFoldDB" id="A0A183GA16"/>
<dbReference type="GO" id="GO:0005657">
    <property type="term" value="C:replication fork"/>
    <property type="evidence" value="ECO:0007669"/>
    <property type="project" value="TreeGrafter"/>
</dbReference>
<accession>A0A183GA16</accession>
<reference evidence="1 2" key="1">
    <citation type="submission" date="2018-11" db="EMBL/GenBank/DDBJ databases">
        <authorList>
            <consortium name="Pathogen Informatics"/>
        </authorList>
    </citation>
    <scope>NUCLEOTIDE SEQUENCE [LARGE SCALE GENOMIC DNA]</scope>
</reference>
<dbReference type="InterPro" id="IPR027417">
    <property type="entry name" value="P-loop_NTPase"/>
</dbReference>
<keyword evidence="2" id="KW-1185">Reference proteome</keyword>
<accession>A0A3P8EV39</accession>
<evidence type="ECO:0000313" key="1">
    <source>
        <dbReference type="EMBL" id="VDP13053.1"/>
    </source>
</evidence>
<dbReference type="PANTHER" id="PTHR23274">
    <property type="entry name" value="DNA HELICASE-RELATED"/>
    <property type="match status" value="1"/>
</dbReference>